<evidence type="ECO:0000313" key="4">
    <source>
        <dbReference type="Proteomes" id="UP001597506"/>
    </source>
</evidence>
<dbReference type="Pfam" id="PF01569">
    <property type="entry name" value="PAP2"/>
    <property type="match status" value="1"/>
</dbReference>
<feature type="domain" description="Phosphatidic acid phosphatase type 2/haloperoxidase" evidence="2">
    <location>
        <begin position="76"/>
        <end position="188"/>
    </location>
</feature>
<name>A0ABW5RR72_9BACI</name>
<dbReference type="SMART" id="SM00014">
    <property type="entry name" value="acidPPc"/>
    <property type="match status" value="1"/>
</dbReference>
<reference evidence="4" key="1">
    <citation type="journal article" date="2019" name="Int. J. Syst. Evol. Microbiol.">
        <title>The Global Catalogue of Microorganisms (GCM) 10K type strain sequencing project: providing services to taxonomists for standard genome sequencing and annotation.</title>
        <authorList>
            <consortium name="The Broad Institute Genomics Platform"/>
            <consortium name="The Broad Institute Genome Sequencing Center for Infectious Disease"/>
            <person name="Wu L."/>
            <person name="Ma J."/>
        </authorList>
    </citation>
    <scope>NUCLEOTIDE SEQUENCE [LARGE SCALE GENOMIC DNA]</scope>
    <source>
        <strain evidence="4">KCTC 3913</strain>
    </source>
</reference>
<evidence type="ECO:0000259" key="2">
    <source>
        <dbReference type="SMART" id="SM00014"/>
    </source>
</evidence>
<dbReference type="Proteomes" id="UP001597506">
    <property type="component" value="Unassembled WGS sequence"/>
</dbReference>
<dbReference type="InterPro" id="IPR000326">
    <property type="entry name" value="PAP2/HPO"/>
</dbReference>
<dbReference type="RefSeq" id="WP_377934896.1">
    <property type="nucleotide sequence ID" value="NZ_JBHUMF010000023.1"/>
</dbReference>
<dbReference type="InterPro" id="IPR036938">
    <property type="entry name" value="PAP2/HPO_sf"/>
</dbReference>
<dbReference type="EMBL" id="JBHUMF010000023">
    <property type="protein sequence ID" value="MFD2681033.1"/>
    <property type="molecule type" value="Genomic_DNA"/>
</dbReference>
<keyword evidence="1" id="KW-1133">Transmembrane helix</keyword>
<dbReference type="PANTHER" id="PTHR14969">
    <property type="entry name" value="SPHINGOSINE-1-PHOSPHATE PHOSPHOHYDROLASE"/>
    <property type="match status" value="1"/>
</dbReference>
<dbReference type="SUPFAM" id="SSF48317">
    <property type="entry name" value="Acid phosphatase/Vanadium-dependent haloperoxidase"/>
    <property type="match status" value="1"/>
</dbReference>
<sequence length="213" mass="23945">MKKVQYVFASFAFILFLFIFTSVYQNGTVRGDGIFFSLFENMMFLKPFSIIGTELVIATISILLMLYLWFRKKDYIGILTVVVAVAGSNVINKLLKSTVERERPPFSHGEDGFSFPSGHAMVGLVFLLLLVYFISKEVQSTKVKLIFYGGGGLLALFTGMSRVVEKAHYFSDVLAGFLLGYAYFTLCIVLYETSNKILKKKSTVRPVGRTKNV</sequence>
<dbReference type="CDD" id="cd03392">
    <property type="entry name" value="PAP2_like_2"/>
    <property type="match status" value="1"/>
</dbReference>
<evidence type="ECO:0000313" key="3">
    <source>
        <dbReference type="EMBL" id="MFD2681033.1"/>
    </source>
</evidence>
<proteinExistence type="predicted"/>
<feature type="transmembrane region" description="Helical" evidence="1">
    <location>
        <begin position="115"/>
        <end position="133"/>
    </location>
</feature>
<keyword evidence="4" id="KW-1185">Reference proteome</keyword>
<keyword evidence="1" id="KW-0472">Membrane</keyword>
<gene>
    <name evidence="3" type="ORF">ACFSUL_09780</name>
</gene>
<comment type="caution">
    <text evidence="3">The sequence shown here is derived from an EMBL/GenBank/DDBJ whole genome shotgun (WGS) entry which is preliminary data.</text>
</comment>
<dbReference type="PANTHER" id="PTHR14969:SF13">
    <property type="entry name" value="AT30094P"/>
    <property type="match status" value="1"/>
</dbReference>
<feature type="transmembrane region" description="Helical" evidence="1">
    <location>
        <begin position="169"/>
        <end position="191"/>
    </location>
</feature>
<protein>
    <submittedName>
        <fullName evidence="3">Phosphatase PAP2 family protein</fullName>
    </submittedName>
</protein>
<feature type="transmembrane region" description="Helical" evidence="1">
    <location>
        <begin position="76"/>
        <end position="95"/>
    </location>
</feature>
<dbReference type="Gene3D" id="1.20.144.10">
    <property type="entry name" value="Phosphatidic acid phosphatase type 2/haloperoxidase"/>
    <property type="match status" value="2"/>
</dbReference>
<keyword evidence="1" id="KW-0812">Transmembrane</keyword>
<feature type="transmembrane region" description="Helical" evidence="1">
    <location>
        <begin position="49"/>
        <end position="69"/>
    </location>
</feature>
<organism evidence="3 4">
    <name type="scientific">Bacillus seohaeanensis</name>
    <dbReference type="NCBI Taxonomy" id="284580"/>
    <lineage>
        <taxon>Bacteria</taxon>
        <taxon>Bacillati</taxon>
        <taxon>Bacillota</taxon>
        <taxon>Bacilli</taxon>
        <taxon>Bacillales</taxon>
        <taxon>Bacillaceae</taxon>
        <taxon>Bacillus</taxon>
    </lineage>
</organism>
<evidence type="ECO:0000256" key="1">
    <source>
        <dbReference type="SAM" id="Phobius"/>
    </source>
</evidence>
<feature type="transmembrane region" description="Helical" evidence="1">
    <location>
        <begin position="145"/>
        <end position="163"/>
    </location>
</feature>
<accession>A0ABW5RR72</accession>